<feature type="transmembrane region" description="Helical" evidence="8">
    <location>
        <begin position="135"/>
        <end position="154"/>
    </location>
</feature>
<feature type="binding site" evidence="7">
    <location>
        <position position="152"/>
    </location>
    <ligand>
        <name>Mg(2+)</name>
        <dbReference type="ChEBI" id="CHEBI:18420"/>
    </ligand>
</feature>
<feature type="transmembrane region" description="Helical" evidence="8">
    <location>
        <begin position="174"/>
        <end position="203"/>
    </location>
</feature>
<dbReference type="AlphaFoldDB" id="A0A7X8SPD0"/>
<sequence length="378" mass="41650">MLRISLALLSSLVVAILAVPEVRKVVIKNNVFDVPGGRKIHTDLIPSMGGVGIFLGFLISSYLWTSGEQVFDLKYLFVGMFMIFFMGLRDDMMPLNPKNKLFVQIVAATLVVVMGNVQLTSLYTLFPGIEFPQAISYALTIFVIVALTNSFNLIDGINGLAGGVAAFITMTLGIWFYLIGNLAIATLMISMFGACIGFLYYNWGKASIFMGDTGSLFLGFFIATSLVMFINTDYALAASHPFKIDNPISVAILLFGYPFIDTLRIFTIRIMGGRSPFSPDKKHIHHVFVRTGFTHSKTSAIVVTATAIALFLTLGLGTVLNDGIILGIMIVSFYFIPIALKIRVKRFKMKRAFNVIEMATVSNRFNGKFTVEKIRANS</sequence>
<feature type="transmembrane region" description="Helical" evidence="8">
    <location>
        <begin position="71"/>
        <end position="89"/>
    </location>
</feature>
<accession>A0A7X8SPD0</accession>
<evidence type="ECO:0000256" key="7">
    <source>
        <dbReference type="PIRSR" id="PIRSR600715-1"/>
    </source>
</evidence>
<keyword evidence="4 8" id="KW-0812">Transmembrane</keyword>
<feature type="transmembrane region" description="Helical" evidence="8">
    <location>
        <begin position="215"/>
        <end position="236"/>
    </location>
</feature>
<dbReference type="PANTHER" id="PTHR22926">
    <property type="entry name" value="PHOSPHO-N-ACETYLMURAMOYL-PENTAPEPTIDE-TRANSFERASE"/>
    <property type="match status" value="1"/>
</dbReference>
<dbReference type="GO" id="GO:0046872">
    <property type="term" value="F:metal ion binding"/>
    <property type="evidence" value="ECO:0007669"/>
    <property type="project" value="UniProtKB-KW"/>
</dbReference>
<evidence type="ECO:0000256" key="4">
    <source>
        <dbReference type="ARBA" id="ARBA00022692"/>
    </source>
</evidence>
<keyword evidence="3 9" id="KW-0808">Transferase</keyword>
<dbReference type="GO" id="GO:0016780">
    <property type="term" value="F:phosphotransferase activity, for other substituted phosphate groups"/>
    <property type="evidence" value="ECO:0007669"/>
    <property type="project" value="InterPro"/>
</dbReference>
<dbReference type="GO" id="GO:0005886">
    <property type="term" value="C:plasma membrane"/>
    <property type="evidence" value="ECO:0007669"/>
    <property type="project" value="UniProtKB-SubCell"/>
</dbReference>
<proteinExistence type="predicted"/>
<comment type="subcellular location">
    <subcellularLocation>
        <location evidence="1">Cell membrane</location>
        <topology evidence="1">Multi-pass membrane protein</topology>
    </subcellularLocation>
</comment>
<dbReference type="Proteomes" id="UP000585050">
    <property type="component" value="Unassembled WGS sequence"/>
</dbReference>
<dbReference type="GO" id="GO:0009103">
    <property type="term" value="P:lipopolysaccharide biosynthetic process"/>
    <property type="evidence" value="ECO:0007669"/>
    <property type="project" value="TreeGrafter"/>
</dbReference>
<dbReference type="PANTHER" id="PTHR22926:SF3">
    <property type="entry name" value="UNDECAPRENYL-PHOSPHATE ALPHA-N-ACETYLGLUCOSAMINYL 1-PHOSPHATE TRANSFERASE"/>
    <property type="match status" value="1"/>
</dbReference>
<dbReference type="GO" id="GO:0044038">
    <property type="term" value="P:cell wall macromolecule biosynthetic process"/>
    <property type="evidence" value="ECO:0007669"/>
    <property type="project" value="TreeGrafter"/>
</dbReference>
<evidence type="ECO:0000256" key="6">
    <source>
        <dbReference type="ARBA" id="ARBA00023136"/>
    </source>
</evidence>
<name>A0A7X8SPD0_9BACT</name>
<protein>
    <submittedName>
        <fullName evidence="9">Undecaprenyl/decaprenyl-phosphate alpha-N-acetylglucosaminyl 1-phosphate transferase</fullName>
    </submittedName>
</protein>
<feature type="transmembrane region" description="Helical" evidence="8">
    <location>
        <begin position="300"/>
        <end position="318"/>
    </location>
</feature>
<keyword evidence="5 8" id="KW-1133">Transmembrane helix</keyword>
<dbReference type="GO" id="GO:0071555">
    <property type="term" value="P:cell wall organization"/>
    <property type="evidence" value="ECO:0007669"/>
    <property type="project" value="TreeGrafter"/>
</dbReference>
<keyword evidence="2" id="KW-1003">Cell membrane</keyword>
<feature type="transmembrane region" description="Helical" evidence="8">
    <location>
        <begin position="324"/>
        <end position="342"/>
    </location>
</feature>
<reference evidence="9 10" key="1">
    <citation type="submission" date="2020-04" db="EMBL/GenBank/DDBJ databases">
        <title>Flammeovirga sp. SR4, a novel species isolated from seawater.</title>
        <authorList>
            <person name="Wang X."/>
        </authorList>
    </citation>
    <scope>NUCLEOTIDE SEQUENCE [LARGE SCALE GENOMIC DNA]</scope>
    <source>
        <strain evidence="9 10">SR4</strain>
    </source>
</reference>
<evidence type="ECO:0000313" key="10">
    <source>
        <dbReference type="Proteomes" id="UP000585050"/>
    </source>
</evidence>
<keyword evidence="7" id="KW-0479">Metal-binding</keyword>
<dbReference type="EMBL" id="JABAIL010000008">
    <property type="protein sequence ID" value="NLR93929.1"/>
    <property type="molecule type" value="Genomic_DNA"/>
</dbReference>
<evidence type="ECO:0000256" key="1">
    <source>
        <dbReference type="ARBA" id="ARBA00004651"/>
    </source>
</evidence>
<evidence type="ECO:0000256" key="8">
    <source>
        <dbReference type="SAM" id="Phobius"/>
    </source>
</evidence>
<evidence type="ECO:0000256" key="2">
    <source>
        <dbReference type="ARBA" id="ARBA00022475"/>
    </source>
</evidence>
<comment type="cofactor">
    <cofactor evidence="7">
        <name>Mg(2+)</name>
        <dbReference type="ChEBI" id="CHEBI:18420"/>
    </cofactor>
</comment>
<dbReference type="Pfam" id="PF00953">
    <property type="entry name" value="Glycos_transf_4"/>
    <property type="match status" value="1"/>
</dbReference>
<dbReference type="RefSeq" id="WP_168884634.1">
    <property type="nucleotide sequence ID" value="NZ_JABAIL010000008.1"/>
</dbReference>
<dbReference type="InterPro" id="IPR000715">
    <property type="entry name" value="Glycosyl_transferase_4"/>
</dbReference>
<keyword evidence="7" id="KW-0460">Magnesium</keyword>
<evidence type="ECO:0000256" key="3">
    <source>
        <dbReference type="ARBA" id="ARBA00022679"/>
    </source>
</evidence>
<keyword evidence="10" id="KW-1185">Reference proteome</keyword>
<dbReference type="CDD" id="cd06853">
    <property type="entry name" value="GT_WecA_like"/>
    <property type="match status" value="1"/>
</dbReference>
<comment type="caution">
    <text evidence="9">The sequence shown here is derived from an EMBL/GenBank/DDBJ whole genome shotgun (WGS) entry which is preliminary data.</text>
</comment>
<feature type="transmembrane region" description="Helical" evidence="8">
    <location>
        <begin position="101"/>
        <end position="123"/>
    </location>
</feature>
<feature type="transmembrane region" description="Helical" evidence="8">
    <location>
        <begin position="248"/>
        <end position="266"/>
    </location>
</feature>
<keyword evidence="6 8" id="KW-0472">Membrane</keyword>
<evidence type="ECO:0000313" key="9">
    <source>
        <dbReference type="EMBL" id="NLR93929.1"/>
    </source>
</evidence>
<organism evidence="9 10">
    <name type="scientific">Flammeovirga agarivorans</name>
    <dbReference type="NCBI Taxonomy" id="2726742"/>
    <lineage>
        <taxon>Bacteria</taxon>
        <taxon>Pseudomonadati</taxon>
        <taxon>Bacteroidota</taxon>
        <taxon>Cytophagia</taxon>
        <taxon>Cytophagales</taxon>
        <taxon>Flammeovirgaceae</taxon>
        <taxon>Flammeovirga</taxon>
    </lineage>
</organism>
<gene>
    <name evidence="9" type="ORF">HGP29_22195</name>
</gene>
<feature type="binding site" evidence="7">
    <location>
        <position position="212"/>
    </location>
    <ligand>
        <name>Mg(2+)</name>
        <dbReference type="ChEBI" id="CHEBI:18420"/>
    </ligand>
</feature>
<feature type="transmembrane region" description="Helical" evidence="8">
    <location>
        <begin position="44"/>
        <end position="64"/>
    </location>
</feature>
<evidence type="ECO:0000256" key="5">
    <source>
        <dbReference type="ARBA" id="ARBA00022989"/>
    </source>
</evidence>